<dbReference type="Proteomes" id="UP000594263">
    <property type="component" value="Unplaced"/>
</dbReference>
<dbReference type="GO" id="GO:0006281">
    <property type="term" value="P:DNA repair"/>
    <property type="evidence" value="ECO:0007669"/>
    <property type="project" value="UniProtKB-KW"/>
</dbReference>
<evidence type="ECO:0000256" key="1">
    <source>
        <dbReference type="ARBA" id="ARBA00004123"/>
    </source>
</evidence>
<evidence type="ECO:0000256" key="6">
    <source>
        <dbReference type="ARBA" id="ARBA00022618"/>
    </source>
</evidence>
<evidence type="ECO:0000256" key="12">
    <source>
        <dbReference type="ARBA" id="ARBA00023242"/>
    </source>
</evidence>
<dbReference type="GO" id="GO:0006325">
    <property type="term" value="P:chromatin organization"/>
    <property type="evidence" value="ECO:0007669"/>
    <property type="project" value="UniProtKB-KW"/>
</dbReference>
<protein>
    <recommendedName>
        <fullName evidence="4">BRISC and BRCA1-A complex member 1</fullName>
    </recommendedName>
    <alternativeName>
        <fullName evidence="14">Mediator of RAP80 interactions and targeting subunit of 40 kDa</fullName>
    </alternativeName>
    <alternativeName>
        <fullName evidence="15">New component of the BRCA1-A complex</fullName>
    </alternativeName>
</protein>
<evidence type="ECO:0000256" key="9">
    <source>
        <dbReference type="ARBA" id="ARBA00022786"/>
    </source>
</evidence>
<evidence type="ECO:0000313" key="16">
    <source>
        <dbReference type="EnsemblPlants" id="Kaladp0011s0648.2.v1.1"/>
    </source>
</evidence>
<evidence type="ECO:0000256" key="11">
    <source>
        <dbReference type="ARBA" id="ARBA00023204"/>
    </source>
</evidence>
<dbReference type="Gramene" id="Kaladp0011s0648.2.v1.1">
    <property type="protein sequence ID" value="Kaladp0011s0648.2.v1.1"/>
    <property type="gene ID" value="Kaladp0011s0648.v1.1"/>
</dbReference>
<evidence type="ECO:0000256" key="14">
    <source>
        <dbReference type="ARBA" id="ARBA00030984"/>
    </source>
</evidence>
<sequence length="191" mass="20912">MNMEGVEGVSAPPPRFTLTPIQTLKEDILFCVDGDAESQVEMKIATGASGRPLTRLDAIKQAILMFVNAKTTIDPNHRFAFCAIGKSVSWVRKEFNNDVDSALSALRSISVNPTGGLADLTHLFRVAAHEAKKSRAQNRLFRVVVITTSSSMACEPKTLHFRCGLPPRQARTRKLPTKSIRRTCGCPGTCK</sequence>
<evidence type="ECO:0000256" key="4">
    <source>
        <dbReference type="ARBA" id="ARBA00019437"/>
    </source>
</evidence>
<dbReference type="InterPro" id="IPR026126">
    <property type="entry name" value="BABAM1"/>
</dbReference>
<keyword evidence="7" id="KW-0227">DNA damage</keyword>
<evidence type="ECO:0000256" key="2">
    <source>
        <dbReference type="ARBA" id="ARBA00004496"/>
    </source>
</evidence>
<comment type="similarity">
    <text evidence="3">Belongs to the BABAM1 family.</text>
</comment>
<keyword evidence="13" id="KW-0131">Cell cycle</keyword>
<evidence type="ECO:0000256" key="10">
    <source>
        <dbReference type="ARBA" id="ARBA00022853"/>
    </source>
</evidence>
<dbReference type="Gene3D" id="3.40.50.410">
    <property type="entry name" value="von Willebrand factor, type A domain"/>
    <property type="match status" value="1"/>
</dbReference>
<keyword evidence="6" id="KW-0132">Cell division</keyword>
<dbReference type="InterPro" id="IPR036465">
    <property type="entry name" value="vWFA_dom_sf"/>
</dbReference>
<dbReference type="GO" id="GO:0070552">
    <property type="term" value="C:BRISC complex"/>
    <property type="evidence" value="ECO:0007669"/>
    <property type="project" value="InterPro"/>
</dbReference>
<keyword evidence="9" id="KW-0833">Ubl conjugation pathway</keyword>
<dbReference type="PANTHER" id="PTHR15660:SF1">
    <property type="entry name" value="BRISC AND BRCA1-A COMPLEX MEMBER 1"/>
    <property type="match status" value="1"/>
</dbReference>
<evidence type="ECO:0000256" key="5">
    <source>
        <dbReference type="ARBA" id="ARBA00022490"/>
    </source>
</evidence>
<keyword evidence="8" id="KW-0498">Mitosis</keyword>
<keyword evidence="10" id="KW-0156">Chromatin regulator</keyword>
<reference evidence="16" key="1">
    <citation type="submission" date="2021-01" db="UniProtKB">
        <authorList>
            <consortium name="EnsemblPlants"/>
        </authorList>
    </citation>
    <scope>IDENTIFICATION</scope>
</reference>
<evidence type="ECO:0000256" key="8">
    <source>
        <dbReference type="ARBA" id="ARBA00022776"/>
    </source>
</evidence>
<evidence type="ECO:0000256" key="3">
    <source>
        <dbReference type="ARBA" id="ARBA00010809"/>
    </source>
</evidence>
<dbReference type="SUPFAM" id="SSF53300">
    <property type="entry name" value="vWA-like"/>
    <property type="match status" value="1"/>
</dbReference>
<dbReference type="AlphaFoldDB" id="A0A7N0RHL2"/>
<keyword evidence="11" id="KW-0234">DNA repair</keyword>
<accession>A0A7N0RHL2</accession>
<comment type="subcellular location">
    <subcellularLocation>
        <location evidence="2">Cytoplasm</location>
    </subcellularLocation>
    <subcellularLocation>
        <location evidence="1">Nucleus</location>
    </subcellularLocation>
</comment>
<dbReference type="CDD" id="cd21502">
    <property type="entry name" value="vWA_BABAM1"/>
    <property type="match status" value="1"/>
</dbReference>
<name>A0A7N0RHL2_KALFE</name>
<evidence type="ECO:0000256" key="13">
    <source>
        <dbReference type="ARBA" id="ARBA00023306"/>
    </source>
</evidence>
<keyword evidence="12" id="KW-0539">Nucleus</keyword>
<dbReference type="PANTHER" id="PTHR15660">
    <property type="entry name" value="BRISC AND BRCA1-A COMPLEX MEMBER 1"/>
    <property type="match status" value="1"/>
</dbReference>
<keyword evidence="5" id="KW-0963">Cytoplasm</keyword>
<evidence type="ECO:0000256" key="15">
    <source>
        <dbReference type="ARBA" id="ARBA00031038"/>
    </source>
</evidence>
<evidence type="ECO:0000313" key="17">
    <source>
        <dbReference type="Proteomes" id="UP000594263"/>
    </source>
</evidence>
<organism evidence="16 17">
    <name type="scientific">Kalanchoe fedtschenkoi</name>
    <name type="common">Lavender scallops</name>
    <name type="synonym">South American air plant</name>
    <dbReference type="NCBI Taxonomy" id="63787"/>
    <lineage>
        <taxon>Eukaryota</taxon>
        <taxon>Viridiplantae</taxon>
        <taxon>Streptophyta</taxon>
        <taxon>Embryophyta</taxon>
        <taxon>Tracheophyta</taxon>
        <taxon>Spermatophyta</taxon>
        <taxon>Magnoliopsida</taxon>
        <taxon>eudicotyledons</taxon>
        <taxon>Gunneridae</taxon>
        <taxon>Pentapetalae</taxon>
        <taxon>Saxifragales</taxon>
        <taxon>Crassulaceae</taxon>
        <taxon>Kalanchoe</taxon>
    </lineage>
</organism>
<evidence type="ECO:0000256" key="7">
    <source>
        <dbReference type="ARBA" id="ARBA00022763"/>
    </source>
</evidence>
<dbReference type="GO" id="GO:0045739">
    <property type="term" value="P:positive regulation of DNA repair"/>
    <property type="evidence" value="ECO:0007669"/>
    <property type="project" value="InterPro"/>
</dbReference>
<keyword evidence="17" id="KW-1185">Reference proteome</keyword>
<dbReference type="GO" id="GO:0051301">
    <property type="term" value="P:cell division"/>
    <property type="evidence" value="ECO:0007669"/>
    <property type="project" value="UniProtKB-KW"/>
</dbReference>
<dbReference type="EnsemblPlants" id="Kaladp0011s0648.2.v1.1">
    <property type="protein sequence ID" value="Kaladp0011s0648.2.v1.1"/>
    <property type="gene ID" value="Kaladp0011s0648.v1.1"/>
</dbReference>
<proteinExistence type="inferred from homology"/>
<dbReference type="GO" id="GO:0005737">
    <property type="term" value="C:cytoplasm"/>
    <property type="evidence" value="ECO:0007669"/>
    <property type="project" value="UniProtKB-SubCell"/>
</dbReference>